<dbReference type="EMBL" id="NSJV01000352">
    <property type="protein sequence ID" value="PAU47596.1"/>
    <property type="molecule type" value="Genomic_DNA"/>
</dbReference>
<gene>
    <name evidence="2" type="ORF">CK936_17795</name>
</gene>
<evidence type="ECO:0008006" key="4">
    <source>
        <dbReference type="Google" id="ProtNLM"/>
    </source>
</evidence>
<reference evidence="2 3" key="1">
    <citation type="submission" date="2017-08" db="EMBL/GenBank/DDBJ databases">
        <title>Genome sequence of Streptomyces albireticuli NRRL B-1670.</title>
        <authorList>
            <person name="Graham D.E."/>
            <person name="Mahan K.M."/>
            <person name="Klingeman D.M."/>
            <person name="Hettich R.L."/>
            <person name="Parry R.J."/>
            <person name="Spain J.C."/>
        </authorList>
    </citation>
    <scope>NUCLEOTIDE SEQUENCE [LARGE SCALE GENOMIC DNA]</scope>
    <source>
        <strain evidence="2 3">NRRL B-1670</strain>
    </source>
</reference>
<evidence type="ECO:0000256" key="1">
    <source>
        <dbReference type="SAM" id="MobiDB-lite"/>
    </source>
</evidence>
<organism evidence="2 3">
    <name type="scientific">Streptomyces albireticuli</name>
    <dbReference type="NCBI Taxonomy" id="1940"/>
    <lineage>
        <taxon>Bacteria</taxon>
        <taxon>Bacillati</taxon>
        <taxon>Actinomycetota</taxon>
        <taxon>Actinomycetes</taxon>
        <taxon>Kitasatosporales</taxon>
        <taxon>Streptomycetaceae</taxon>
        <taxon>Streptomyces</taxon>
    </lineage>
</organism>
<dbReference type="AlphaFoldDB" id="A0A2A2D822"/>
<keyword evidence="3" id="KW-1185">Reference proteome</keyword>
<comment type="caution">
    <text evidence="2">The sequence shown here is derived from an EMBL/GenBank/DDBJ whole genome shotgun (WGS) entry which is preliminary data.</text>
</comment>
<accession>A0A2A2D822</accession>
<feature type="region of interest" description="Disordered" evidence="1">
    <location>
        <begin position="429"/>
        <end position="448"/>
    </location>
</feature>
<evidence type="ECO:0000313" key="3">
    <source>
        <dbReference type="Proteomes" id="UP000218944"/>
    </source>
</evidence>
<evidence type="ECO:0000313" key="2">
    <source>
        <dbReference type="EMBL" id="PAU47596.1"/>
    </source>
</evidence>
<sequence length="708" mass="77044">MLTYHQVMTTDLSLLTTAATQWDAAAKDLETVQKTYNSQVRNVGIDEQWQGVARTFAQIANTRTYEQYSAAATEARAIASLLRDAHGQFVELRNKLKSAIADAAKEHMKIDDNGKATWTKRDDPGVKNDPDAATSIPKAEASWTQHIADIVQQFDDADQGVKLALAAATKDSDPNDGIDHGFNAKAEGDIEVVEGRRQAELARLDHWDDKQLAEMQRLERDNKNKAEFSQSFLAGLGPDKTIDYANRLRGLAKGDKKQDYEQLQSGLAANIASATKDTKSSFYDTWHQGLRKAGEKNYGSNTSPLYGYQAFLETMKHGGGYGKGFLDDLGNDIIGTEKKHPGIWNKISGHKDVGNDPLDGLLSIMSKQPDVATSFLDPGADGKNDHLKYLLKDRSWPKLTTIGPAGVHDLSDPATQVGLGAALEAAATGHPPLADGARPDPEARHTAAQTRVMHDTIVLADPGSSSAAPANLRRPLANALAEYGADTHEILSGNTAYPDHDGPWESNGRVNMSVDQDALRRTMRGLSEDPEAYATLHRAASDHISNEMDKLPADAQGYERKNPLDKAGAVLGAYSAIRDDVINDKRASDYSGADWKSKMAYHILGGAVTPVTVGAGKFPIGDALQRGVDYWTWEWANNMKGAADTEANIKISDNYLDTNKQMRTMIDQWAQKHHVSAEGPGKDIIEGMKGDVMIGATRGSAYTKNLLR</sequence>
<protein>
    <recommendedName>
        <fullName evidence="4">AG2 protein</fullName>
    </recommendedName>
</protein>
<feature type="region of interest" description="Disordered" evidence="1">
    <location>
        <begin position="491"/>
        <end position="510"/>
    </location>
</feature>
<proteinExistence type="predicted"/>
<dbReference type="Proteomes" id="UP000218944">
    <property type="component" value="Unassembled WGS sequence"/>
</dbReference>
<name>A0A2A2D822_9ACTN</name>